<gene>
    <name evidence="1" type="ORF">MEA186_23596</name>
</gene>
<evidence type="ECO:0000313" key="1">
    <source>
        <dbReference type="EMBL" id="EHH09554.1"/>
    </source>
</evidence>
<proteinExistence type="predicted"/>
<evidence type="ECO:0000313" key="2">
    <source>
        <dbReference type="Proteomes" id="UP000002949"/>
    </source>
</evidence>
<protein>
    <submittedName>
        <fullName evidence="1">Uncharacterized protein</fullName>
    </submittedName>
</protein>
<keyword evidence="2" id="KW-1185">Reference proteome</keyword>
<organism evidence="1 2">
    <name type="scientific">Mesorhizobium amorphae CCNWGS0123</name>
    <dbReference type="NCBI Taxonomy" id="1082933"/>
    <lineage>
        <taxon>Bacteria</taxon>
        <taxon>Pseudomonadati</taxon>
        <taxon>Pseudomonadota</taxon>
        <taxon>Alphaproteobacteria</taxon>
        <taxon>Hyphomicrobiales</taxon>
        <taxon>Phyllobacteriaceae</taxon>
        <taxon>Mesorhizobium</taxon>
    </lineage>
</organism>
<reference evidence="1 2" key="1">
    <citation type="journal article" date="2012" name="J. Bacteriol.">
        <title>Draft Genome Sequence of Plant Growth-Promoting Rhizobium Mesorhizobium amorphae, Isolated from Zinc-Lead Mine Tailings.</title>
        <authorList>
            <person name="Hao X."/>
            <person name="Lin Y."/>
            <person name="Johnstone L."/>
            <person name="Baltrus D.A."/>
            <person name="Miller S.J."/>
            <person name="Wei G."/>
            <person name="Rensing C."/>
        </authorList>
    </citation>
    <scope>NUCLEOTIDE SEQUENCE [LARGE SCALE GENOMIC DNA]</scope>
    <source>
        <strain evidence="1 2">CCNWGS0123</strain>
    </source>
</reference>
<accession>G6YFG6</accession>
<sequence length="100" mass="11017">MMAKLNHCERSTANYGASTIVELRLGLSPIKLDAYPIIFAPTNCGSIGNSIHRNIEQEALWDFRVRRHTQFSPVHMLISDSAANLGVLDSGNDARALKHA</sequence>
<dbReference type="EMBL" id="AGSN01000157">
    <property type="protein sequence ID" value="EHH09554.1"/>
    <property type="molecule type" value="Genomic_DNA"/>
</dbReference>
<dbReference type="KEGG" id="mamo:A6B35_25305"/>
<name>G6YFG6_9HYPH</name>
<dbReference type="Proteomes" id="UP000002949">
    <property type="component" value="Unassembled WGS sequence"/>
</dbReference>
<dbReference type="AlphaFoldDB" id="G6YFG6"/>